<organism evidence="1">
    <name type="scientific">Zea mays</name>
    <name type="common">Maize</name>
    <dbReference type="NCBI Taxonomy" id="4577"/>
    <lineage>
        <taxon>Eukaryota</taxon>
        <taxon>Viridiplantae</taxon>
        <taxon>Streptophyta</taxon>
        <taxon>Embryophyta</taxon>
        <taxon>Tracheophyta</taxon>
        <taxon>Spermatophyta</taxon>
        <taxon>Magnoliopsida</taxon>
        <taxon>Liliopsida</taxon>
        <taxon>Poales</taxon>
        <taxon>Poaceae</taxon>
        <taxon>PACMAD clade</taxon>
        <taxon>Panicoideae</taxon>
        <taxon>Andropogonodae</taxon>
        <taxon>Andropogoneae</taxon>
        <taxon>Tripsacinae</taxon>
        <taxon>Zea</taxon>
    </lineage>
</organism>
<reference evidence="1" key="2">
    <citation type="submission" date="2015-12" db="EMBL/GenBank/DDBJ databases">
        <title>Update maize B73 reference genome by single molecule sequencing technologies.</title>
        <authorList>
            <consortium name="Maize Genome Sequencing Project"/>
            <person name="Ware D."/>
        </authorList>
    </citation>
    <scope>NUCLEOTIDE SEQUENCE</scope>
    <source>
        <tissue evidence="1">Seedling</tissue>
    </source>
</reference>
<evidence type="ECO:0000313" key="2">
    <source>
        <dbReference type="EnsemblPlants" id="Zm00001eb217940_P001"/>
    </source>
</evidence>
<gene>
    <name evidence="1" type="ORF">ZEAMMB73_Zm00001d013606</name>
</gene>
<reference evidence="3" key="1">
    <citation type="journal article" date="2009" name="Science">
        <title>The B73 maize genome: complexity, diversity, and dynamics.</title>
        <authorList>
            <person name="Schnable P.S."/>
            <person name="Ware D."/>
            <person name="Fulton R.S."/>
            <person name="Stein J.C."/>
            <person name="Wei F."/>
            <person name="Pasternak S."/>
            <person name="Liang C."/>
            <person name="Zhang J."/>
            <person name="Fulton L."/>
            <person name="Graves T.A."/>
            <person name="Minx P."/>
            <person name="Reily A.D."/>
            <person name="Courtney L."/>
            <person name="Kruchowski S.S."/>
            <person name="Tomlinson C."/>
            <person name="Strong C."/>
            <person name="Delehaunty K."/>
            <person name="Fronick C."/>
            <person name="Courtney B."/>
            <person name="Rock S.M."/>
            <person name="Belter E."/>
            <person name="Du F."/>
            <person name="Kim K."/>
            <person name="Abbott R.M."/>
            <person name="Cotton M."/>
            <person name="Levy A."/>
            <person name="Marchetto P."/>
            <person name="Ochoa K."/>
            <person name="Jackson S.M."/>
            <person name="Gillam B."/>
            <person name="Chen W."/>
            <person name="Yan L."/>
            <person name="Higginbotham J."/>
            <person name="Cardenas M."/>
            <person name="Waligorski J."/>
            <person name="Applebaum E."/>
            <person name="Phelps L."/>
            <person name="Falcone J."/>
            <person name="Kanchi K."/>
            <person name="Thane T."/>
            <person name="Scimone A."/>
            <person name="Thane N."/>
            <person name="Henke J."/>
            <person name="Wang T."/>
            <person name="Ruppert J."/>
            <person name="Shah N."/>
            <person name="Rotter K."/>
            <person name="Hodges J."/>
            <person name="Ingenthron E."/>
            <person name="Cordes M."/>
            <person name="Kohlberg S."/>
            <person name="Sgro J."/>
            <person name="Delgado B."/>
            <person name="Mead K."/>
            <person name="Chinwalla A."/>
            <person name="Leonard S."/>
            <person name="Crouse K."/>
            <person name="Collura K."/>
            <person name="Kudrna D."/>
            <person name="Currie J."/>
            <person name="He R."/>
            <person name="Angelova A."/>
            <person name="Rajasekar S."/>
            <person name="Mueller T."/>
            <person name="Lomeli R."/>
            <person name="Scara G."/>
            <person name="Ko A."/>
            <person name="Delaney K."/>
            <person name="Wissotski M."/>
            <person name="Lopez G."/>
            <person name="Campos D."/>
            <person name="Braidotti M."/>
            <person name="Ashley E."/>
            <person name="Golser W."/>
            <person name="Kim H."/>
            <person name="Lee S."/>
            <person name="Lin J."/>
            <person name="Dujmic Z."/>
            <person name="Kim W."/>
            <person name="Talag J."/>
            <person name="Zuccolo A."/>
            <person name="Fan C."/>
            <person name="Sebastian A."/>
            <person name="Kramer M."/>
            <person name="Spiegel L."/>
            <person name="Nascimento L."/>
            <person name="Zutavern T."/>
            <person name="Miller B."/>
            <person name="Ambroise C."/>
            <person name="Muller S."/>
            <person name="Spooner W."/>
            <person name="Narechania A."/>
            <person name="Ren L."/>
            <person name="Wei S."/>
            <person name="Kumari S."/>
            <person name="Faga B."/>
            <person name="Levy M.J."/>
            <person name="McMahan L."/>
            <person name="Van Buren P."/>
            <person name="Vaughn M.W."/>
            <person name="Ying K."/>
            <person name="Yeh C.-T."/>
            <person name="Emrich S.J."/>
            <person name="Jia Y."/>
            <person name="Kalyanaraman A."/>
            <person name="Hsia A.-P."/>
            <person name="Barbazuk W.B."/>
            <person name="Baucom R.S."/>
            <person name="Brutnell T.P."/>
            <person name="Carpita N.C."/>
            <person name="Chaparro C."/>
            <person name="Chia J.-M."/>
            <person name="Deragon J.-M."/>
            <person name="Estill J.C."/>
            <person name="Fu Y."/>
            <person name="Jeddeloh J.A."/>
            <person name="Han Y."/>
            <person name="Lee H."/>
            <person name="Li P."/>
            <person name="Lisch D.R."/>
            <person name="Liu S."/>
            <person name="Liu Z."/>
            <person name="Nagel D.H."/>
            <person name="McCann M.C."/>
            <person name="SanMiguel P."/>
            <person name="Myers A.M."/>
            <person name="Nettleton D."/>
            <person name="Nguyen J."/>
            <person name="Penning B.W."/>
            <person name="Ponnala L."/>
            <person name="Schneider K.L."/>
            <person name="Schwartz D.C."/>
            <person name="Sharma A."/>
            <person name="Soderlund C."/>
            <person name="Springer N.M."/>
            <person name="Sun Q."/>
            <person name="Wang H."/>
            <person name="Waterman M."/>
            <person name="Westerman R."/>
            <person name="Wolfgruber T.K."/>
            <person name="Yang L."/>
            <person name="Yu Y."/>
            <person name="Zhang L."/>
            <person name="Zhou S."/>
            <person name="Zhu Q."/>
            <person name="Bennetzen J.L."/>
            <person name="Dawe R.K."/>
            <person name="Jiang J."/>
            <person name="Jiang N."/>
            <person name="Presting G.G."/>
            <person name="Wessler S.R."/>
            <person name="Aluru S."/>
            <person name="Martienssen R.A."/>
            <person name="Clifton S.W."/>
            <person name="McCombie W.R."/>
            <person name="Wing R.A."/>
            <person name="Wilson R.K."/>
        </authorList>
    </citation>
    <scope>NUCLEOTIDE SEQUENCE [LARGE SCALE GENOMIC DNA]</scope>
    <source>
        <strain evidence="3">cv. B73</strain>
    </source>
</reference>
<protein>
    <submittedName>
        <fullName evidence="1 2">Uncharacterized protein</fullName>
    </submittedName>
</protein>
<keyword evidence="3" id="KW-1185">Reference proteome</keyword>
<reference evidence="2" key="3">
    <citation type="submission" date="2019-07" db="EMBL/GenBank/DDBJ databases">
        <authorList>
            <person name="Seetharam A."/>
            <person name="Woodhouse M."/>
            <person name="Cannon E."/>
        </authorList>
    </citation>
    <scope>NUCLEOTIDE SEQUENCE [LARGE SCALE GENOMIC DNA]</scope>
    <source>
        <strain evidence="2">cv. B73</strain>
    </source>
</reference>
<dbReference type="EnsemblPlants" id="Zm00001eb217940_T001">
    <property type="protein sequence ID" value="Zm00001eb217940_P001"/>
    <property type="gene ID" value="Zm00001eb217940"/>
</dbReference>
<sequence length="149" mass="17737">MRRPWRRPRTTPAWLLRSRSSTRRACMGLRNGRVAIFRDRESERKDPDYDRSYDRVSRPVIHGHIPPRVPRAASPRLHPVRSLFRSIELSLFIPSHYCIEISSLIIFSWVSGKEKTRFMLSILDLQRSTEIHQHTSTFHTEQSRRDDME</sequence>
<dbReference type="EMBL" id="CM000781">
    <property type="protein sequence ID" value="AQK63971.1"/>
    <property type="molecule type" value="Genomic_DNA"/>
</dbReference>
<evidence type="ECO:0000313" key="3">
    <source>
        <dbReference type="Proteomes" id="UP000007305"/>
    </source>
</evidence>
<dbReference type="ExpressionAtlas" id="A0A1D6GKW2">
    <property type="expression patterns" value="baseline and differential"/>
</dbReference>
<dbReference type="EMBL" id="CM000781">
    <property type="protein sequence ID" value="AQK63953.1"/>
    <property type="molecule type" value="Genomic_DNA"/>
</dbReference>
<name>A0A1D6GKW2_MAIZE</name>
<proteinExistence type="predicted"/>
<evidence type="ECO:0000313" key="1">
    <source>
        <dbReference type="EMBL" id="AQK63953.1"/>
    </source>
</evidence>
<accession>A0A1D6GKW2</accession>
<dbReference type="Proteomes" id="UP000007305">
    <property type="component" value="Chromosome 5"/>
</dbReference>
<dbReference type="AlphaFoldDB" id="A0A1D6GKW2"/>
<dbReference type="Gramene" id="Zm00001eb217940_T001">
    <property type="protein sequence ID" value="Zm00001eb217940_P001"/>
    <property type="gene ID" value="Zm00001eb217940"/>
</dbReference>
<reference evidence="2" key="4">
    <citation type="submission" date="2021-05" db="UniProtKB">
        <authorList>
            <consortium name="EnsemblPlants"/>
        </authorList>
    </citation>
    <scope>IDENTIFICATION</scope>
    <source>
        <strain evidence="2">cv. B73</strain>
    </source>
</reference>